<feature type="transmembrane region" description="Helical" evidence="1">
    <location>
        <begin position="80"/>
        <end position="101"/>
    </location>
</feature>
<comment type="caution">
    <text evidence="2">The sequence shown here is derived from an EMBL/GenBank/DDBJ whole genome shotgun (WGS) entry which is preliminary data.</text>
</comment>
<dbReference type="Proteomes" id="UP001605990">
    <property type="component" value="Unassembled WGS sequence"/>
</dbReference>
<evidence type="ECO:0000313" key="3">
    <source>
        <dbReference type="Proteomes" id="UP001605990"/>
    </source>
</evidence>
<keyword evidence="1" id="KW-1133">Transmembrane helix</keyword>
<keyword evidence="3" id="KW-1185">Reference proteome</keyword>
<keyword evidence="1" id="KW-0812">Transmembrane</keyword>
<reference evidence="2 3" key="1">
    <citation type="submission" date="2024-10" db="EMBL/GenBank/DDBJ databases">
        <title>Draft genome assembly of a novel steroid transforming actinomycete isolated from African clawed frog Xenopus laevis.</title>
        <authorList>
            <person name="Bragin E."/>
            <person name="Kollerov V."/>
            <person name="Donova M.V."/>
        </authorList>
    </citation>
    <scope>NUCLEOTIDE SEQUENCE [LARGE SCALE GENOMIC DNA]</scope>
    <source>
        <strain evidence="2 3">MTOC-St3</strain>
    </source>
</reference>
<dbReference type="EMBL" id="JBIENY010000250">
    <property type="protein sequence ID" value="MFG6297057.1"/>
    <property type="molecule type" value="Genomic_DNA"/>
</dbReference>
<feature type="transmembrane region" description="Helical" evidence="1">
    <location>
        <begin position="107"/>
        <end position="125"/>
    </location>
</feature>
<keyword evidence="1" id="KW-0472">Membrane</keyword>
<gene>
    <name evidence="2" type="ORF">ACGU38_17065</name>
</gene>
<proteinExistence type="predicted"/>
<dbReference type="RefSeq" id="WP_046251828.1">
    <property type="nucleotide sequence ID" value="NZ_JBIENY010000250.1"/>
</dbReference>
<evidence type="ECO:0000313" key="2">
    <source>
        <dbReference type="EMBL" id="MFG6297057.1"/>
    </source>
</evidence>
<protein>
    <recommendedName>
        <fullName evidence="4">Integral membrane protein</fullName>
    </recommendedName>
</protein>
<accession>A0ABW7E3K0</accession>
<sequence>MNEPTRHPAAHDTAALEVHHPTPITPAHPAPLVPIQPGAIPVVTSVVLPDGRIVTGYAVHPAQPEPVATRPAVSRTAVNVALGGIGFLAVCGGLLLLTTFIAALTAFVTQLVILAAVVFGGWIAVQLFSASGHRGGTTVNIRKAVIKRNHFHH</sequence>
<organism evidence="2 3">
    <name type="scientific">Streptomyces rochei</name>
    <name type="common">Streptomyces parvullus</name>
    <dbReference type="NCBI Taxonomy" id="1928"/>
    <lineage>
        <taxon>Bacteria</taxon>
        <taxon>Bacillati</taxon>
        <taxon>Actinomycetota</taxon>
        <taxon>Actinomycetes</taxon>
        <taxon>Kitasatosporales</taxon>
        <taxon>Streptomycetaceae</taxon>
        <taxon>Streptomyces</taxon>
        <taxon>Streptomyces rochei group</taxon>
    </lineage>
</organism>
<name>A0ABW7E3K0_STRRO</name>
<evidence type="ECO:0000256" key="1">
    <source>
        <dbReference type="SAM" id="Phobius"/>
    </source>
</evidence>
<evidence type="ECO:0008006" key="4">
    <source>
        <dbReference type="Google" id="ProtNLM"/>
    </source>
</evidence>